<evidence type="ECO:0000256" key="1">
    <source>
        <dbReference type="SAM" id="MobiDB-lite"/>
    </source>
</evidence>
<comment type="caution">
    <text evidence="2">The sequence shown here is derived from an EMBL/GenBank/DDBJ whole genome shotgun (WGS) entry which is preliminary data.</text>
</comment>
<dbReference type="EMBL" id="JAZDWU010000007">
    <property type="protein sequence ID" value="KAK9997516.1"/>
    <property type="molecule type" value="Genomic_DNA"/>
</dbReference>
<protein>
    <submittedName>
        <fullName evidence="2">Uncharacterized protein</fullName>
    </submittedName>
</protein>
<evidence type="ECO:0000313" key="3">
    <source>
        <dbReference type="Proteomes" id="UP001459277"/>
    </source>
</evidence>
<feature type="region of interest" description="Disordered" evidence="1">
    <location>
        <begin position="1"/>
        <end position="23"/>
    </location>
</feature>
<gene>
    <name evidence="2" type="ORF">SO802_022202</name>
</gene>
<proteinExistence type="predicted"/>
<name>A0AAW2CH30_9ROSI</name>
<evidence type="ECO:0000313" key="2">
    <source>
        <dbReference type="EMBL" id="KAK9997516.1"/>
    </source>
</evidence>
<dbReference type="Proteomes" id="UP001459277">
    <property type="component" value="Unassembled WGS sequence"/>
</dbReference>
<keyword evidence="3" id="KW-1185">Reference proteome</keyword>
<reference evidence="2 3" key="1">
    <citation type="submission" date="2024-01" db="EMBL/GenBank/DDBJ databases">
        <title>A telomere-to-telomere, gap-free genome of sweet tea (Lithocarpus litseifolius).</title>
        <authorList>
            <person name="Zhou J."/>
        </authorList>
    </citation>
    <scope>NUCLEOTIDE SEQUENCE [LARGE SCALE GENOMIC DNA]</scope>
    <source>
        <strain evidence="2">Zhou-2022a</strain>
        <tissue evidence="2">Leaf</tissue>
    </source>
</reference>
<organism evidence="2 3">
    <name type="scientific">Lithocarpus litseifolius</name>
    <dbReference type="NCBI Taxonomy" id="425828"/>
    <lineage>
        <taxon>Eukaryota</taxon>
        <taxon>Viridiplantae</taxon>
        <taxon>Streptophyta</taxon>
        <taxon>Embryophyta</taxon>
        <taxon>Tracheophyta</taxon>
        <taxon>Spermatophyta</taxon>
        <taxon>Magnoliopsida</taxon>
        <taxon>eudicotyledons</taxon>
        <taxon>Gunneridae</taxon>
        <taxon>Pentapetalae</taxon>
        <taxon>rosids</taxon>
        <taxon>fabids</taxon>
        <taxon>Fagales</taxon>
        <taxon>Fagaceae</taxon>
        <taxon>Lithocarpus</taxon>
    </lineage>
</organism>
<sequence length="71" mass="8242">MSKVRSSELETGLSSSDNPVEGDTTIFVPREIRAFHALEEVCGLDGETLSRFRDRFQFFDRVRIRLPHEEE</sequence>
<dbReference type="AlphaFoldDB" id="A0AAW2CH30"/>
<accession>A0AAW2CH30</accession>